<dbReference type="AlphaFoldDB" id="A0ABD3NR12"/>
<keyword evidence="3" id="KW-1185">Reference proteome</keyword>
<feature type="region of interest" description="Disordered" evidence="1">
    <location>
        <begin position="399"/>
        <end position="418"/>
    </location>
</feature>
<evidence type="ECO:0000313" key="2">
    <source>
        <dbReference type="EMBL" id="KAL3777858.1"/>
    </source>
</evidence>
<evidence type="ECO:0000256" key="1">
    <source>
        <dbReference type="SAM" id="MobiDB-lite"/>
    </source>
</evidence>
<feature type="compositionally biased region" description="Polar residues" evidence="1">
    <location>
        <begin position="401"/>
        <end position="418"/>
    </location>
</feature>
<accession>A0ABD3NR12</accession>
<name>A0ABD3NR12_9STRA</name>
<feature type="region of interest" description="Disordered" evidence="1">
    <location>
        <begin position="301"/>
        <end position="321"/>
    </location>
</feature>
<feature type="compositionally biased region" description="Basic and acidic residues" evidence="1">
    <location>
        <begin position="1"/>
        <end position="21"/>
    </location>
</feature>
<feature type="region of interest" description="Disordered" evidence="1">
    <location>
        <begin position="57"/>
        <end position="88"/>
    </location>
</feature>
<evidence type="ECO:0000313" key="3">
    <source>
        <dbReference type="Proteomes" id="UP001530400"/>
    </source>
</evidence>
<proteinExistence type="predicted"/>
<protein>
    <submittedName>
        <fullName evidence="2">Uncharacterized protein</fullName>
    </submittedName>
</protein>
<feature type="compositionally biased region" description="Polar residues" evidence="1">
    <location>
        <begin position="72"/>
        <end position="88"/>
    </location>
</feature>
<feature type="compositionally biased region" description="Basic and acidic residues" evidence="1">
    <location>
        <begin position="301"/>
        <end position="318"/>
    </location>
</feature>
<dbReference type="Proteomes" id="UP001530400">
    <property type="component" value="Unassembled WGS sequence"/>
</dbReference>
<reference evidence="2 3" key="1">
    <citation type="submission" date="2024-10" db="EMBL/GenBank/DDBJ databases">
        <title>Updated reference genomes for cyclostephanoid diatoms.</title>
        <authorList>
            <person name="Roberts W.R."/>
            <person name="Alverson A.J."/>
        </authorList>
    </citation>
    <scope>NUCLEOTIDE SEQUENCE [LARGE SCALE GENOMIC DNA]</scope>
    <source>
        <strain evidence="2 3">AJA010-31</strain>
    </source>
</reference>
<gene>
    <name evidence="2" type="ORF">ACHAWO_004778</name>
</gene>
<sequence length="474" mass="52602">MHQEKEQHDGGNAKPKERQLEEILQDPSANWADIRKAMKARGQSACTNAALMRAIAAGQMSTPDIRPRRDVSPSTSTRPVKPSASPNVNDINAAATVKSTEEQIKSSESGDDSFDEYFVPTYQEPLADDALDSGKSTRKSRRMPRMGSMLITQSVNIMDFGVDNFAELEDEVESVASAESNYTCDSKGFLSWKHSDDEASVQSNLSGLCDSDGFLTWELTASARAKKALVAAKLAEMKGSLTSESTNLSKHCDSDGFLSWEMSASIRAAKSLDEKVARALSILDEDIEDFNGRKSWHIEDCKGSSDEDCNKRDPEPSKKKFSFLTSKRSSLENQNGPFWSNLTHLQPPSASREHTVAAKNEAVELDNIKEALLKRCSVQAPNKQPQDDNSKPTLLKRTHQFHSAQSAHRSSDLGNSTSCTDTREAIWINQTDGGVDIEKECRKLYLLDSEDREEKMSGRVTKYTGVPRYWDEKL</sequence>
<organism evidence="2 3">
    <name type="scientific">Cyclotella atomus</name>
    <dbReference type="NCBI Taxonomy" id="382360"/>
    <lineage>
        <taxon>Eukaryota</taxon>
        <taxon>Sar</taxon>
        <taxon>Stramenopiles</taxon>
        <taxon>Ochrophyta</taxon>
        <taxon>Bacillariophyta</taxon>
        <taxon>Coscinodiscophyceae</taxon>
        <taxon>Thalassiosirophycidae</taxon>
        <taxon>Stephanodiscales</taxon>
        <taxon>Stephanodiscaceae</taxon>
        <taxon>Cyclotella</taxon>
    </lineage>
</organism>
<dbReference type="EMBL" id="JALLPJ020001023">
    <property type="protein sequence ID" value="KAL3777858.1"/>
    <property type="molecule type" value="Genomic_DNA"/>
</dbReference>
<comment type="caution">
    <text evidence="2">The sequence shown here is derived from an EMBL/GenBank/DDBJ whole genome shotgun (WGS) entry which is preliminary data.</text>
</comment>
<feature type="region of interest" description="Disordered" evidence="1">
    <location>
        <begin position="1"/>
        <end position="28"/>
    </location>
</feature>